<dbReference type="AlphaFoldDB" id="A0A1Y0C1T2"/>
<organism evidence="1 2">
    <name type="scientific">Mycobacterium dioxanotrophicus</name>
    <dbReference type="NCBI Taxonomy" id="482462"/>
    <lineage>
        <taxon>Bacteria</taxon>
        <taxon>Bacillati</taxon>
        <taxon>Actinomycetota</taxon>
        <taxon>Actinomycetes</taxon>
        <taxon>Mycobacteriales</taxon>
        <taxon>Mycobacteriaceae</taxon>
        <taxon>Mycobacterium</taxon>
    </lineage>
</organism>
<keyword evidence="2" id="KW-1185">Reference proteome</keyword>
<gene>
    <name evidence="1" type="ORF">BTO20_11495</name>
</gene>
<reference evidence="1 2" key="1">
    <citation type="submission" date="2017-04" db="EMBL/GenBank/DDBJ databases">
        <title>Whole Genome Sequence of 1,4-Dioxane Degrading Bacterium Mycobacterium dioxanotrophicus PH-06.</title>
        <authorList>
            <person name="He Y."/>
        </authorList>
    </citation>
    <scope>NUCLEOTIDE SEQUENCE [LARGE SCALE GENOMIC DNA]</scope>
    <source>
        <strain evidence="1 2">PH-06</strain>
    </source>
</reference>
<dbReference type="EMBL" id="CP020809">
    <property type="protein sequence ID" value="ART69122.1"/>
    <property type="molecule type" value="Genomic_DNA"/>
</dbReference>
<proteinExistence type="predicted"/>
<dbReference type="Proteomes" id="UP000195331">
    <property type="component" value="Chromosome"/>
</dbReference>
<protein>
    <recommendedName>
        <fullName evidence="3">Tail assembly chaperone</fullName>
    </recommendedName>
</protein>
<sequence length="160" mass="17959">MSDDDKHPIKPEAAAAQATDYLGFMGSAVYDLGEGETWTLPNPNMMPPAMKNRYLEHLRFMAEDLDTDERKDPITGEMRPVQKFPIRHGGKLINDEELLAIALMGTDAEEDRAAYLKDGTLPAVYAKFLKAGGVPGQLNTAWQMMERQLRERMKQDSKSS</sequence>
<evidence type="ECO:0000313" key="1">
    <source>
        <dbReference type="EMBL" id="ART69122.1"/>
    </source>
</evidence>
<dbReference type="KEGG" id="mdx:BTO20_11495"/>
<evidence type="ECO:0000313" key="2">
    <source>
        <dbReference type="Proteomes" id="UP000195331"/>
    </source>
</evidence>
<dbReference type="RefSeq" id="WP_087075966.1">
    <property type="nucleotide sequence ID" value="NZ_CP020809.1"/>
</dbReference>
<evidence type="ECO:0008006" key="3">
    <source>
        <dbReference type="Google" id="ProtNLM"/>
    </source>
</evidence>
<name>A0A1Y0C1T2_9MYCO</name>
<accession>A0A1Y0C1T2</accession>
<dbReference type="OrthoDB" id="4762177at2"/>